<dbReference type="Proteomes" id="UP000176186">
    <property type="component" value="Unassembled WGS sequence"/>
</dbReference>
<sequence length="88" mass="9912">MNHQEWKDLLARHQDNEIYEYVNALLDGLRDEDPESLAIHLHAQLQSLPFCGDNPPGPILKTIIGIRTLIEEKGGDVDALLAKLDNNK</sequence>
<name>A0A1F6BH05_9BACT</name>
<organism evidence="1 2">
    <name type="scientific">Candidatus Gottesmanbacteria bacterium RIFOXYB1_FULL_47_11</name>
    <dbReference type="NCBI Taxonomy" id="1798401"/>
    <lineage>
        <taxon>Bacteria</taxon>
        <taxon>Candidatus Gottesmaniibacteriota</taxon>
    </lineage>
</organism>
<dbReference type="AlphaFoldDB" id="A0A1F6BH05"/>
<proteinExistence type="predicted"/>
<accession>A0A1F6BH05</accession>
<reference evidence="1 2" key="1">
    <citation type="journal article" date="2016" name="Nat. Commun.">
        <title>Thousands of microbial genomes shed light on interconnected biogeochemical processes in an aquifer system.</title>
        <authorList>
            <person name="Anantharaman K."/>
            <person name="Brown C.T."/>
            <person name="Hug L.A."/>
            <person name="Sharon I."/>
            <person name="Castelle C.J."/>
            <person name="Probst A.J."/>
            <person name="Thomas B.C."/>
            <person name="Singh A."/>
            <person name="Wilkins M.J."/>
            <person name="Karaoz U."/>
            <person name="Brodie E.L."/>
            <person name="Williams K.H."/>
            <person name="Hubbard S.S."/>
            <person name="Banfield J.F."/>
        </authorList>
    </citation>
    <scope>NUCLEOTIDE SEQUENCE [LARGE SCALE GENOMIC DNA]</scope>
</reference>
<protein>
    <submittedName>
        <fullName evidence="1">Uncharacterized protein</fullName>
    </submittedName>
</protein>
<comment type="caution">
    <text evidence="1">The sequence shown here is derived from an EMBL/GenBank/DDBJ whole genome shotgun (WGS) entry which is preliminary data.</text>
</comment>
<evidence type="ECO:0000313" key="1">
    <source>
        <dbReference type="EMBL" id="OGG35797.1"/>
    </source>
</evidence>
<evidence type="ECO:0000313" key="2">
    <source>
        <dbReference type="Proteomes" id="UP000176186"/>
    </source>
</evidence>
<dbReference type="STRING" id="1798401.A2363_03680"/>
<dbReference type="EMBL" id="MFKE01000005">
    <property type="protein sequence ID" value="OGG35797.1"/>
    <property type="molecule type" value="Genomic_DNA"/>
</dbReference>
<gene>
    <name evidence="1" type="ORF">A2363_03680</name>
</gene>